<reference evidence="10" key="1">
    <citation type="submission" date="2023-09" db="UniProtKB">
        <authorList>
            <consortium name="Ensembl"/>
        </authorList>
    </citation>
    <scope>IDENTIFICATION</scope>
</reference>
<evidence type="ECO:0000256" key="7">
    <source>
        <dbReference type="ARBA" id="ARBA00023136"/>
    </source>
</evidence>
<comment type="subcellular location">
    <subcellularLocation>
        <location evidence="1">Membrane</location>
    </subcellularLocation>
</comment>
<dbReference type="Gene3D" id="2.60.40.60">
    <property type="entry name" value="Cadherins"/>
    <property type="match status" value="1"/>
</dbReference>
<feature type="domain" description="Cadherin" evidence="9">
    <location>
        <begin position="7"/>
        <end position="99"/>
    </location>
</feature>
<evidence type="ECO:0000256" key="3">
    <source>
        <dbReference type="ARBA" id="ARBA00022737"/>
    </source>
</evidence>
<accession>A0A3B4G9P9</accession>
<dbReference type="InterPro" id="IPR015919">
    <property type="entry name" value="Cadherin-like_sf"/>
</dbReference>
<dbReference type="Pfam" id="PF00028">
    <property type="entry name" value="Cadherin"/>
    <property type="match status" value="1"/>
</dbReference>
<dbReference type="STRING" id="303518.ENSPNYP00000018363"/>
<dbReference type="GeneTree" id="ENSGT00940000164636"/>
<evidence type="ECO:0000259" key="9">
    <source>
        <dbReference type="PROSITE" id="PS50268"/>
    </source>
</evidence>
<evidence type="ECO:0000313" key="10">
    <source>
        <dbReference type="Ensembl" id="ENSPNYP00000018363.1"/>
    </source>
</evidence>
<dbReference type="GO" id="GO:0005886">
    <property type="term" value="C:plasma membrane"/>
    <property type="evidence" value="ECO:0007669"/>
    <property type="project" value="InterPro"/>
</dbReference>
<evidence type="ECO:0000256" key="8">
    <source>
        <dbReference type="PROSITE-ProRule" id="PRU00043"/>
    </source>
</evidence>
<dbReference type="FunFam" id="2.60.40.60:FF:000020">
    <property type="entry name" value="Dachsous cadherin-related 1b"/>
    <property type="match status" value="1"/>
</dbReference>
<dbReference type="GO" id="GO:0009653">
    <property type="term" value="P:anatomical structure morphogenesis"/>
    <property type="evidence" value="ECO:0007669"/>
    <property type="project" value="UniProtKB-ARBA"/>
</dbReference>
<protein>
    <recommendedName>
        <fullName evidence="9">Cadherin domain-containing protein</fullName>
    </recommendedName>
</protein>
<organism evidence="10">
    <name type="scientific">Pundamilia nyererei</name>
    <dbReference type="NCBI Taxonomy" id="303518"/>
    <lineage>
        <taxon>Eukaryota</taxon>
        <taxon>Metazoa</taxon>
        <taxon>Chordata</taxon>
        <taxon>Craniata</taxon>
        <taxon>Vertebrata</taxon>
        <taxon>Euteleostomi</taxon>
        <taxon>Actinopterygii</taxon>
        <taxon>Neopterygii</taxon>
        <taxon>Teleostei</taxon>
        <taxon>Neoteleostei</taxon>
        <taxon>Acanthomorphata</taxon>
        <taxon>Ovalentaria</taxon>
        <taxon>Cichlomorphae</taxon>
        <taxon>Cichliformes</taxon>
        <taxon>Cichlidae</taxon>
        <taxon>African cichlids</taxon>
        <taxon>Pseudocrenilabrinae</taxon>
        <taxon>Haplochromini</taxon>
        <taxon>Pundamilia</taxon>
    </lineage>
</organism>
<evidence type="ECO:0000256" key="6">
    <source>
        <dbReference type="ARBA" id="ARBA00022989"/>
    </source>
</evidence>
<dbReference type="GO" id="GO:0005509">
    <property type="term" value="F:calcium ion binding"/>
    <property type="evidence" value="ECO:0007669"/>
    <property type="project" value="UniProtKB-UniRule"/>
</dbReference>
<dbReference type="InterPro" id="IPR020894">
    <property type="entry name" value="Cadherin_CS"/>
</dbReference>
<evidence type="ECO:0000256" key="2">
    <source>
        <dbReference type="ARBA" id="ARBA00022692"/>
    </source>
</evidence>
<dbReference type="PROSITE" id="PS50268">
    <property type="entry name" value="CADHERIN_2"/>
    <property type="match status" value="1"/>
</dbReference>
<keyword evidence="3" id="KW-0677">Repeat</keyword>
<dbReference type="Ensembl" id="ENSPNYT00000018823.1">
    <property type="protein sequence ID" value="ENSPNYP00000018363.1"/>
    <property type="gene ID" value="ENSPNYG00000013886.1"/>
</dbReference>
<sequence length="136" mass="15438">KLQSAIVCLDLPAGYMVTQVTANDVDLSSTITYSFSDNSSTNIPFAIDRYTGVITLTRALDYEEQTEYTLTVWASDSIHQTNGEVKVQVLDVNDNAPAFTQDSYQVQIQDFSVRWLKAFIILIMWYSKYSPIYIDI</sequence>
<evidence type="ECO:0000256" key="4">
    <source>
        <dbReference type="ARBA" id="ARBA00022837"/>
    </source>
</evidence>
<dbReference type="GO" id="GO:0005911">
    <property type="term" value="C:cell-cell junction"/>
    <property type="evidence" value="ECO:0007669"/>
    <property type="project" value="TreeGrafter"/>
</dbReference>
<dbReference type="SMART" id="SM00112">
    <property type="entry name" value="CA"/>
    <property type="match status" value="1"/>
</dbReference>
<evidence type="ECO:0000256" key="5">
    <source>
        <dbReference type="ARBA" id="ARBA00022889"/>
    </source>
</evidence>
<keyword evidence="5" id="KW-0130">Cell adhesion</keyword>
<dbReference type="PRINTS" id="PR00205">
    <property type="entry name" value="CADHERIN"/>
</dbReference>
<dbReference type="AlphaFoldDB" id="A0A3B4G9P9"/>
<dbReference type="PANTHER" id="PTHR24025:SF23">
    <property type="entry name" value="NEURAL-CADHERIN"/>
    <property type="match status" value="1"/>
</dbReference>
<dbReference type="GO" id="GO:0007156">
    <property type="term" value="P:homophilic cell adhesion via plasma membrane adhesion molecules"/>
    <property type="evidence" value="ECO:0007669"/>
    <property type="project" value="InterPro"/>
</dbReference>
<dbReference type="InterPro" id="IPR002126">
    <property type="entry name" value="Cadherin-like_dom"/>
</dbReference>
<keyword evidence="6" id="KW-1133">Transmembrane helix</keyword>
<keyword evidence="7" id="KW-0472">Membrane</keyword>
<dbReference type="PANTHER" id="PTHR24025">
    <property type="entry name" value="DESMOGLEIN FAMILY MEMBER"/>
    <property type="match status" value="1"/>
</dbReference>
<keyword evidence="2" id="KW-0812">Transmembrane</keyword>
<evidence type="ECO:0000256" key="1">
    <source>
        <dbReference type="ARBA" id="ARBA00004370"/>
    </source>
</evidence>
<name>A0A3B4G9P9_9CICH</name>
<dbReference type="PROSITE" id="PS00232">
    <property type="entry name" value="CADHERIN_1"/>
    <property type="match status" value="1"/>
</dbReference>
<dbReference type="SUPFAM" id="SSF49313">
    <property type="entry name" value="Cadherin-like"/>
    <property type="match status" value="1"/>
</dbReference>
<proteinExistence type="predicted"/>
<keyword evidence="4 8" id="KW-0106">Calcium</keyword>
<dbReference type="InterPro" id="IPR050971">
    <property type="entry name" value="Cadherin-domain_protein"/>
</dbReference>
<dbReference type="CDD" id="cd11304">
    <property type="entry name" value="Cadherin_repeat"/>
    <property type="match status" value="1"/>
</dbReference>